<dbReference type="PANTHER" id="PTHR22838">
    <property type="entry name" value="WD REPEAT PROTEIN 26-RELATED"/>
    <property type="match status" value="1"/>
</dbReference>
<dbReference type="PANTHER" id="PTHR22838:SF0">
    <property type="entry name" value="WD REPEAT-CONTAINING PROTEIN 26"/>
    <property type="match status" value="1"/>
</dbReference>
<comment type="caution">
    <text evidence="4">The sequence shown here is derived from an EMBL/GenBank/DDBJ whole genome shotgun (WGS) entry which is preliminary data.</text>
</comment>
<dbReference type="PROSITE" id="PS50294">
    <property type="entry name" value="WD_REPEATS_REGION"/>
    <property type="match status" value="1"/>
</dbReference>
<feature type="non-terminal residue" evidence="4">
    <location>
        <position position="1"/>
    </location>
</feature>
<dbReference type="SUPFAM" id="SSF50978">
    <property type="entry name" value="WD40 repeat-like"/>
    <property type="match status" value="1"/>
</dbReference>
<feature type="repeat" description="WD" evidence="3">
    <location>
        <begin position="11"/>
        <end position="45"/>
    </location>
</feature>
<dbReference type="EMBL" id="CAJOAY010028712">
    <property type="protein sequence ID" value="CAF4407807.1"/>
    <property type="molecule type" value="Genomic_DNA"/>
</dbReference>
<evidence type="ECO:0000256" key="2">
    <source>
        <dbReference type="ARBA" id="ARBA00022737"/>
    </source>
</evidence>
<dbReference type="Proteomes" id="UP000663881">
    <property type="component" value="Unassembled WGS sequence"/>
</dbReference>
<dbReference type="SMART" id="SM00320">
    <property type="entry name" value="WD40"/>
    <property type="match status" value="2"/>
</dbReference>
<dbReference type="PROSITE" id="PS50082">
    <property type="entry name" value="WD_REPEATS_2"/>
    <property type="match status" value="2"/>
</dbReference>
<dbReference type="InterPro" id="IPR001680">
    <property type="entry name" value="WD40_rpt"/>
</dbReference>
<reference evidence="4" key="1">
    <citation type="submission" date="2021-02" db="EMBL/GenBank/DDBJ databases">
        <authorList>
            <person name="Nowell W R."/>
        </authorList>
    </citation>
    <scope>NUCLEOTIDE SEQUENCE</scope>
</reference>
<dbReference type="InterPro" id="IPR015943">
    <property type="entry name" value="WD40/YVTN_repeat-like_dom_sf"/>
</dbReference>
<name>A0A820PPZ1_9BILA</name>
<dbReference type="InterPro" id="IPR051350">
    <property type="entry name" value="WD_repeat-ST_regulator"/>
</dbReference>
<evidence type="ECO:0000313" key="4">
    <source>
        <dbReference type="EMBL" id="CAF4407807.1"/>
    </source>
</evidence>
<dbReference type="Pfam" id="PF00400">
    <property type="entry name" value="WD40"/>
    <property type="match status" value="2"/>
</dbReference>
<keyword evidence="2" id="KW-0677">Repeat</keyword>
<proteinExistence type="predicted"/>
<keyword evidence="1 3" id="KW-0853">WD repeat</keyword>
<evidence type="ECO:0000256" key="1">
    <source>
        <dbReference type="ARBA" id="ARBA00022574"/>
    </source>
</evidence>
<organism evidence="4 5">
    <name type="scientific">Adineta steineri</name>
    <dbReference type="NCBI Taxonomy" id="433720"/>
    <lineage>
        <taxon>Eukaryota</taxon>
        <taxon>Metazoa</taxon>
        <taxon>Spiralia</taxon>
        <taxon>Gnathifera</taxon>
        <taxon>Rotifera</taxon>
        <taxon>Eurotatoria</taxon>
        <taxon>Bdelloidea</taxon>
        <taxon>Adinetida</taxon>
        <taxon>Adinetidae</taxon>
        <taxon>Adineta</taxon>
    </lineage>
</organism>
<evidence type="ECO:0000313" key="5">
    <source>
        <dbReference type="Proteomes" id="UP000663881"/>
    </source>
</evidence>
<feature type="repeat" description="WD" evidence="3">
    <location>
        <begin position="57"/>
        <end position="88"/>
    </location>
</feature>
<accession>A0A820PPZ1</accession>
<dbReference type="AlphaFoldDB" id="A0A820PPZ1"/>
<sequence>QTFPCVTIQTLTEHSDEVWFCKFSPDGTKLATGSKDGYLHIYDVDMQTYKMKLRKQFEGHSFGIGCIAWCPFSRYIIACGTDECNEIWIWDVEVNN</sequence>
<protein>
    <submittedName>
        <fullName evidence="4">Uncharacterized protein</fullName>
    </submittedName>
</protein>
<gene>
    <name evidence="4" type="ORF">OKA104_LOCUS51767</name>
</gene>
<dbReference type="GO" id="GO:0043161">
    <property type="term" value="P:proteasome-mediated ubiquitin-dependent protein catabolic process"/>
    <property type="evidence" value="ECO:0007669"/>
    <property type="project" value="TreeGrafter"/>
</dbReference>
<dbReference type="InterPro" id="IPR036322">
    <property type="entry name" value="WD40_repeat_dom_sf"/>
</dbReference>
<dbReference type="GO" id="GO:0034657">
    <property type="term" value="C:GID complex"/>
    <property type="evidence" value="ECO:0007669"/>
    <property type="project" value="TreeGrafter"/>
</dbReference>
<dbReference type="Gene3D" id="2.130.10.10">
    <property type="entry name" value="YVTN repeat-like/Quinoprotein amine dehydrogenase"/>
    <property type="match status" value="1"/>
</dbReference>
<evidence type="ECO:0000256" key="3">
    <source>
        <dbReference type="PROSITE-ProRule" id="PRU00221"/>
    </source>
</evidence>